<dbReference type="SMART" id="SM00220">
    <property type="entry name" value="S_TKc"/>
    <property type="match status" value="1"/>
</dbReference>
<evidence type="ECO:0000313" key="5">
    <source>
        <dbReference type="EMBL" id="KAK8223756.1"/>
    </source>
</evidence>
<keyword evidence="1" id="KW-0418">Kinase</keyword>
<dbReference type="Pfam" id="PF00069">
    <property type="entry name" value="Pkinase"/>
    <property type="match status" value="1"/>
</dbReference>
<dbReference type="Proteomes" id="UP001492380">
    <property type="component" value="Unassembled WGS sequence"/>
</dbReference>
<reference evidence="5 6" key="1">
    <citation type="submission" date="2024-04" db="EMBL/GenBank/DDBJ databases">
        <title>Phyllosticta paracitricarpa is synonymous to the EU quarantine fungus P. citricarpa based on phylogenomic analyses.</title>
        <authorList>
            <consortium name="Lawrence Berkeley National Laboratory"/>
            <person name="Van Ingen-Buijs V.A."/>
            <person name="Van Westerhoven A.C."/>
            <person name="Haridas S."/>
            <person name="Skiadas P."/>
            <person name="Martin F."/>
            <person name="Groenewald J.Z."/>
            <person name="Crous P.W."/>
            <person name="Seidl M.F."/>
        </authorList>
    </citation>
    <scope>NUCLEOTIDE SEQUENCE [LARGE SCALE GENOMIC DNA]</scope>
    <source>
        <strain evidence="5 6">CBS 123374</strain>
    </source>
</reference>
<evidence type="ECO:0000313" key="6">
    <source>
        <dbReference type="Proteomes" id="UP001492380"/>
    </source>
</evidence>
<proteinExistence type="predicted"/>
<evidence type="ECO:0000256" key="3">
    <source>
        <dbReference type="ARBA" id="ARBA00022840"/>
    </source>
</evidence>
<accession>A0ABR1YAN3</accession>
<gene>
    <name evidence="5" type="ORF">HDK90DRAFT_544143</name>
</gene>
<feature type="domain" description="Protein kinase" evidence="4">
    <location>
        <begin position="17"/>
        <end position="345"/>
    </location>
</feature>
<dbReference type="InterPro" id="IPR050117">
    <property type="entry name" value="MAPK"/>
</dbReference>
<evidence type="ECO:0000256" key="1">
    <source>
        <dbReference type="ARBA" id="ARBA00022527"/>
    </source>
</evidence>
<evidence type="ECO:0000259" key="4">
    <source>
        <dbReference type="PROSITE" id="PS50011"/>
    </source>
</evidence>
<dbReference type="PANTHER" id="PTHR24055">
    <property type="entry name" value="MITOGEN-ACTIVATED PROTEIN KINASE"/>
    <property type="match status" value="1"/>
</dbReference>
<dbReference type="SUPFAM" id="SSF56112">
    <property type="entry name" value="Protein kinase-like (PK-like)"/>
    <property type="match status" value="1"/>
</dbReference>
<keyword evidence="3" id="KW-0067">ATP-binding</keyword>
<dbReference type="Gene3D" id="1.10.510.10">
    <property type="entry name" value="Transferase(Phosphotransferase) domain 1"/>
    <property type="match status" value="1"/>
</dbReference>
<keyword evidence="1" id="KW-0808">Transferase</keyword>
<protein>
    <submittedName>
        <fullName evidence="5">Kinase-like domain-containing protein</fullName>
    </submittedName>
</protein>
<evidence type="ECO:0000256" key="2">
    <source>
        <dbReference type="ARBA" id="ARBA00022741"/>
    </source>
</evidence>
<comment type="caution">
    <text evidence="5">The sequence shown here is derived from an EMBL/GenBank/DDBJ whole genome shotgun (WGS) entry which is preliminary data.</text>
</comment>
<keyword evidence="1" id="KW-0723">Serine/threonine-protein kinase</keyword>
<keyword evidence="2" id="KW-0547">Nucleotide-binding</keyword>
<keyword evidence="6" id="KW-1185">Reference proteome</keyword>
<name>A0ABR1YAN3_9PEZI</name>
<organism evidence="5 6">
    <name type="scientific">Phyllosticta capitalensis</name>
    <dbReference type="NCBI Taxonomy" id="121624"/>
    <lineage>
        <taxon>Eukaryota</taxon>
        <taxon>Fungi</taxon>
        <taxon>Dikarya</taxon>
        <taxon>Ascomycota</taxon>
        <taxon>Pezizomycotina</taxon>
        <taxon>Dothideomycetes</taxon>
        <taxon>Dothideomycetes incertae sedis</taxon>
        <taxon>Botryosphaeriales</taxon>
        <taxon>Phyllostictaceae</taxon>
        <taxon>Phyllosticta</taxon>
    </lineage>
</organism>
<dbReference type="InterPro" id="IPR000719">
    <property type="entry name" value="Prot_kinase_dom"/>
</dbReference>
<dbReference type="EMBL" id="JBBWRZ010000013">
    <property type="protein sequence ID" value="KAK8223756.1"/>
    <property type="molecule type" value="Genomic_DNA"/>
</dbReference>
<dbReference type="PROSITE" id="PS50011">
    <property type="entry name" value="PROTEIN_KINASE_DOM"/>
    <property type="match status" value="1"/>
</dbReference>
<dbReference type="InterPro" id="IPR011009">
    <property type="entry name" value="Kinase-like_dom_sf"/>
</dbReference>
<sequence length="365" mass="42948">MQSCTAKDLRALSGRQVLRKGMRLVGESGIVYLLRRNLTDFDRNIWSAREERSKRLHWYVVKQPNEPYFNVEGSWARRLRQFEAEKKVNKIFEGSKFVRQQVDTIKPFNDDESPRMVLEYIGKSVWLASQSEQGYTRREIKSIMKTTLMALQEVEQKGFVHYDLKMEDMLLSKEKLDPSKPDEFFVKISELNALSKSFQRESGSWTYRAPERHCDWMPVSFPAHIWSWGMILLQQLELRADFRRKGRIAAFTEGGRMYDEWPVLPDRDLSHMLLVQLAYDFKLNDCEYYAASSWPEGEPYEKVGWKDRLRAKGMRASDLEFLAWVLDPNPDTRPTSEQIVQSGFLEWTGEDVKEEEDEVQREAGN</sequence>